<name>A0ABU5H280_9BACT</name>
<evidence type="ECO:0000313" key="5">
    <source>
        <dbReference type="Proteomes" id="UP001291309"/>
    </source>
</evidence>
<dbReference type="InterPro" id="IPR011990">
    <property type="entry name" value="TPR-like_helical_dom_sf"/>
</dbReference>
<dbReference type="SUPFAM" id="SSF48452">
    <property type="entry name" value="TPR-like"/>
    <property type="match status" value="9"/>
</dbReference>
<dbReference type="PANTHER" id="PTHR45586:SF14">
    <property type="entry name" value="TETRATRICOPEPTIDE TPR_2 REPEAT PROTEIN"/>
    <property type="match status" value="1"/>
</dbReference>
<dbReference type="SMART" id="SM00028">
    <property type="entry name" value="TPR"/>
    <property type="match status" value="22"/>
</dbReference>
<accession>A0ABU5H280</accession>
<evidence type="ECO:0000256" key="1">
    <source>
        <dbReference type="ARBA" id="ARBA00022737"/>
    </source>
</evidence>
<feature type="repeat" description="TPR" evidence="3">
    <location>
        <begin position="2172"/>
        <end position="2205"/>
    </location>
</feature>
<gene>
    <name evidence="4" type="ORF">SYV04_13400</name>
</gene>
<keyword evidence="4" id="KW-0966">Cell projection</keyword>
<dbReference type="PANTHER" id="PTHR45586">
    <property type="entry name" value="TPR REPEAT-CONTAINING PROTEIN PA4667"/>
    <property type="match status" value="1"/>
</dbReference>
<dbReference type="InterPro" id="IPR019734">
    <property type="entry name" value="TPR_rpt"/>
</dbReference>
<protein>
    <submittedName>
        <fullName evidence="4">Flagellar hook-length control protein FliK</fullName>
    </submittedName>
</protein>
<dbReference type="PROSITE" id="PS50005">
    <property type="entry name" value="TPR"/>
    <property type="match status" value="2"/>
</dbReference>
<keyword evidence="5" id="KW-1185">Reference proteome</keyword>
<keyword evidence="4" id="KW-0969">Cilium</keyword>
<dbReference type="EMBL" id="JAXIVS010000004">
    <property type="protein sequence ID" value="MDY7227401.1"/>
    <property type="molecule type" value="Genomic_DNA"/>
</dbReference>
<proteinExistence type="predicted"/>
<keyword evidence="4" id="KW-0282">Flagellum</keyword>
<feature type="repeat" description="TPR" evidence="3">
    <location>
        <begin position="1383"/>
        <end position="1416"/>
    </location>
</feature>
<keyword evidence="2 3" id="KW-0802">TPR repeat</keyword>
<dbReference type="RefSeq" id="WP_321546551.1">
    <property type="nucleotide sequence ID" value="NZ_JAXIVS010000004.1"/>
</dbReference>
<keyword evidence="1" id="KW-0677">Repeat</keyword>
<organism evidence="4 5">
    <name type="scientific">Hyalangium rubrum</name>
    <dbReference type="NCBI Taxonomy" id="3103134"/>
    <lineage>
        <taxon>Bacteria</taxon>
        <taxon>Pseudomonadati</taxon>
        <taxon>Myxococcota</taxon>
        <taxon>Myxococcia</taxon>
        <taxon>Myxococcales</taxon>
        <taxon>Cystobacterineae</taxon>
        <taxon>Archangiaceae</taxon>
        <taxon>Hyalangium</taxon>
    </lineage>
</organism>
<sequence>MATESDSPKSAPDARAASPELRLLDRRAFVGFPPLPLAPGLSIADFALQIPDVTFPFNVSAGASRYQRKKLLFGFLELTVDADLVARKVAELAGRLSGLEELKLHFRPGYLEGQARLQGPERTPVTFKVAFDGDGEKLALYVYDVRLYGFSPTPSVQVPGILASAVEALALLPEVETQGATGFTSRVLPELCRLAAVTRGFKMPELDQARLAAAEVSSKGLRLRFAAGGLPPPAAPDDELLMTLEGARAFAEAEALIAQGRLADAREAYLQSGDAQDAHPFAAERLLSLLVADPQAHDMALDVAATLLRRREKSPAALWGEAVVRERRGEGARAAERYLALSALSRRTSEDAAAFYAAEAAARCSRDTAPQVAVKALHELLGLKPDHLPSLKALARASDQAKDRAGAVRAYRRLAALARDPAEAADAHVHLARLCAQTEDDIAGARLHCEAALRLAPDQPDALLLLGELCFRGGEHLRALKALDRLREVALARHELDRVGQANLLAGHVWEEGLQQPDNALLRYREAVTLLPGDAEPLFCTARVAERLGKVQEALAGYQQALELAGPAPRSEGVRKAAHASHHAMARLSRTKLGDPARAREHLEAALALDSRDVVALEELIPYFRGTGRAQELADALEKAAAVYEEPGKRAALWAEAGELYRGRLQLPEKAERLLTSALEADPDNKAALEAMLALAEARRDGGQLTRCLSALARLTPEPRERAQKYRRLAVAARDLTFDLDLAVHALQEVLKAEPDDLPALGELCALQRKRSDMAGLAAALEDRARVAEAQGDKRLASAALRELAGVLEARLGRIGEALVAMEKAARLAPDPAVLLDLADLSLRCERPEHARRALETLLSSLPRTAAPERLADIRARLGRACELLGDREGAVAAYAQAFPLRRLDDALAARLEALYTELGEGRELAELWGTRAQALLAADRPGEASPLFLKSARLLLERGEKPVALARLSSALEADPQGPMAGEVLDTLAELELERGEKLEAAKLYARKALLVSDVRVGSRLLYRASLLAAGTSREETYLAEALERDATFAPARMRRGELRLPTDPRGALEDLEAVLALPPTDADAPREEERLSLTRKAATAAVRAGRTDAARRLLAQYSALAPSDLDTQLELAALHRKAGAREALADLLTELWPRLSGEAQRNARRELAELALTLGRPTEAATALRALLAEEPRDLWAAQSLLELLPPPGTGTPEQESERLTLLGTQISAAEGESRAELLARRATLHRAAGRSDAARDDYSEAARLSRRPAPLLLALAELAREAGDEAAELSAWRRAVAADASLGARARERLLVLATSLVEKDDRGSAREALRAAVALELPAVERCEAFFALATLARRDGQPEAEAEALAEASRQGPVPRRVEALLARAALLEQRNQREEAARSLDAALTLSPRHPGATVALQRVLRELEDWAGLAALLASEAPHAPPTAAAALYAELASLYLDRLEEPEPAEAALREALRLAPEDLAVRRRLVSLVVDKGEPLEAAELLESAADRAEPTEAAAFLREGAAHARAAADPERALRLVRRAHALVPARGKDLEVLAELLALHGDVKEALPLQESLASAVDFAQEPERAEATLLRLGELAEKAGDRPRAVAAWRRLTTERPRNEVAVQRLAALLEKDEPRAAFEVLVTHAKSLPPSEETSRRLVALSERARASLADVDVAAALLARAAEMAAEPLPLRQSLAALYREQGRTQELLVELRRVATLGLQRGDSDAAFAAYNEEARLAEDTGRMDEALEALAALRKLLESQGKPAAAAAHERRRAELLRDVKLDLPAAEESLERSFRLSADLETAQMGEALATRRDDSAAQARWLERTLPLHAGAKEQGAVLLRLARLYLGVLTDSGKAETFLRDALRRDRSLAEAETLLAELLEREGRVAELAAWYEDCAAEETDTERRALLLRRAAALYQDRAGRPDAAAAALLAARAAAPDDLELTAQAADLLHEVGRAEDAAEFDSLLLEADPFREAVFTRHRDFLTETGDHPSLATLMLRRAQRQSSREAAESYLVAARAFREAGATERALLCEDQAFERDPSNAEAFGLLRERLAGDVRRLADLLSQRAEAVPAPEALPLLRERAELLLEAGESLLAAEAFDVYLAQAGDDVEALAARAELAAEGGGPLAAQPYDRRLVAVGEKLPVPVRVRTWLRLGHASLAAGAYRDAADAFEAVVQLEPDGERGQEALSLLTEAYARTGNTPGLYRASLQLARKADGATAEVLYRRAADLFDDPKEAIEALLPLTRLRPADGSIIDRAVEGLRGLSRHAELMEVYEAGATAAGGTRAADLLLAAAALAEEELTDPKQAWVLRQRAAEADPAHEAALRSLVEGLRQRGEVESLLEALQRLVDRTADADEASVLRLEIATLARASEQEARAREVLELVVARGAQGAGYAEALEALEPLLEEEPSRRAEVRAARAELTEGAAKAELLVAAARDFESADRIPEALKAAKAATAVAPEVPTLRLMARLYQASEDAPRAAKALLQAVRSATAGEKPALLLEAADLWEQAEEKAEALEVVERIAAETPEALKPSELAERFLKLGAVARARDVGFGPAMAEGRADEALSLAEKAGDAERVREALWALAAMPGVESAHVSRLAEGLREEKDARGLLRLAELSAARDAALAVALRGEVLDTASGHVELRLRALEALASAPDFSERLHRLLPELGRMPSELSEALLVHVRALSPAERIAALGVVAEGWPERRAAFLRERLELERAEGRSEDAEHTLAQLIEGEEDTGARVALRLERGELLLALSQRARARESFEHALAEEATCLPAVKQLLALYGQAEDSEAFAAMAERLEALAGAEALEPYREPLADAYEKLDRLGDAAAQLAALPETPERLARRARLADTRGLTGEALQLRERLTEEPDALESILRGYLDAQLIPFAAKLAERLLTREALSAEATRLVAERLSPSPEGAKLASRLWPTLLGKKWVDVDGWTLYAEALRLLGRTDAANRVDGIAAALSSSELAAPAAQALPLPTPSPFAHPTPPGALVVTAESLPRLHSALRPTLEGLGAGQVRVLMDPVGGVEAYLTRPDELVVGAGALTCFGPVELGYLCALALSLGAEGVALSRPGPVPGLEEAAVAAFRAYPASLAAGRVLARLDPDMRGGDPSDVDEGAVLVASPVFRAVALAALELV</sequence>
<evidence type="ECO:0000256" key="2">
    <source>
        <dbReference type="ARBA" id="ARBA00022803"/>
    </source>
</evidence>
<reference evidence="4 5" key="1">
    <citation type="submission" date="2023-12" db="EMBL/GenBank/DDBJ databases">
        <title>the genome sequence of Hyalangium sp. s54d21.</title>
        <authorList>
            <person name="Zhang X."/>
        </authorList>
    </citation>
    <scope>NUCLEOTIDE SEQUENCE [LARGE SCALE GENOMIC DNA]</scope>
    <source>
        <strain evidence="5">s54d21</strain>
    </source>
</reference>
<comment type="caution">
    <text evidence="4">The sequence shown here is derived from an EMBL/GenBank/DDBJ whole genome shotgun (WGS) entry which is preliminary data.</text>
</comment>
<dbReference type="Gene3D" id="1.25.40.10">
    <property type="entry name" value="Tetratricopeptide repeat domain"/>
    <property type="match status" value="10"/>
</dbReference>
<evidence type="ECO:0000256" key="3">
    <source>
        <dbReference type="PROSITE-ProRule" id="PRU00339"/>
    </source>
</evidence>
<dbReference type="InterPro" id="IPR051012">
    <property type="entry name" value="CellSynth/LPSAsmb/PSIAsmb"/>
</dbReference>
<evidence type="ECO:0000313" key="4">
    <source>
        <dbReference type="EMBL" id="MDY7227401.1"/>
    </source>
</evidence>
<dbReference type="Proteomes" id="UP001291309">
    <property type="component" value="Unassembled WGS sequence"/>
</dbReference>